<dbReference type="PANTHER" id="PTHR11638">
    <property type="entry name" value="ATP-DEPENDENT CLP PROTEASE"/>
    <property type="match status" value="1"/>
</dbReference>
<comment type="caution">
    <text evidence="6">The sequence shown here is derived from an EMBL/GenBank/DDBJ whole genome shotgun (WGS) entry which is preliminary data.</text>
</comment>
<feature type="transmembrane region" description="Helical" evidence="4">
    <location>
        <begin position="380"/>
        <end position="403"/>
    </location>
</feature>
<dbReference type="GO" id="GO:0034605">
    <property type="term" value="P:cellular response to heat"/>
    <property type="evidence" value="ECO:0007669"/>
    <property type="project" value="TreeGrafter"/>
</dbReference>
<dbReference type="GO" id="GO:0005524">
    <property type="term" value="F:ATP binding"/>
    <property type="evidence" value="ECO:0007669"/>
    <property type="project" value="UniProtKB-KW"/>
</dbReference>
<dbReference type="Pfam" id="PF07724">
    <property type="entry name" value="AAA_2"/>
    <property type="match status" value="1"/>
</dbReference>
<keyword evidence="4" id="KW-0472">Membrane</keyword>
<dbReference type="Gene3D" id="3.40.50.300">
    <property type="entry name" value="P-loop containing nucleotide triphosphate hydrolases"/>
    <property type="match status" value="1"/>
</dbReference>
<evidence type="ECO:0000259" key="5">
    <source>
        <dbReference type="Pfam" id="PF07724"/>
    </source>
</evidence>
<proteinExistence type="predicted"/>
<keyword evidence="1" id="KW-0547">Nucleotide-binding</keyword>
<feature type="compositionally biased region" description="Basic and acidic residues" evidence="3">
    <location>
        <begin position="316"/>
        <end position="335"/>
    </location>
</feature>
<feature type="region of interest" description="Disordered" evidence="3">
    <location>
        <begin position="274"/>
        <end position="335"/>
    </location>
</feature>
<evidence type="ECO:0000256" key="4">
    <source>
        <dbReference type="SAM" id="Phobius"/>
    </source>
</evidence>
<evidence type="ECO:0000256" key="1">
    <source>
        <dbReference type="ARBA" id="ARBA00022741"/>
    </source>
</evidence>
<dbReference type="InterPro" id="IPR050130">
    <property type="entry name" value="ClpA_ClpB"/>
</dbReference>
<feature type="domain" description="ATPase AAA-type core" evidence="5">
    <location>
        <begin position="1"/>
        <end position="98"/>
    </location>
</feature>
<dbReference type="EMBL" id="JAQMWT010000651">
    <property type="protein sequence ID" value="KAJ8598777.1"/>
    <property type="molecule type" value="Genomic_DNA"/>
</dbReference>
<dbReference type="PANTHER" id="PTHR11638:SF181">
    <property type="entry name" value="ATPASE SUBUNIT OF ATP-DEPENDENT PROTEASE"/>
    <property type="match status" value="1"/>
</dbReference>
<gene>
    <name evidence="6" type="ORF">CTAYLR_009875</name>
</gene>
<name>A0AAD7U7L4_9STRA</name>
<dbReference type="GO" id="GO:0016887">
    <property type="term" value="F:ATP hydrolysis activity"/>
    <property type="evidence" value="ECO:0007669"/>
    <property type="project" value="InterPro"/>
</dbReference>
<dbReference type="SUPFAM" id="SSF52540">
    <property type="entry name" value="P-loop containing nucleoside triphosphate hydrolases"/>
    <property type="match status" value="1"/>
</dbReference>
<keyword evidence="7" id="KW-1185">Reference proteome</keyword>
<feature type="compositionally biased region" description="Low complexity" evidence="3">
    <location>
        <begin position="278"/>
        <end position="292"/>
    </location>
</feature>
<organism evidence="6 7">
    <name type="scientific">Chrysophaeum taylorii</name>
    <dbReference type="NCBI Taxonomy" id="2483200"/>
    <lineage>
        <taxon>Eukaryota</taxon>
        <taxon>Sar</taxon>
        <taxon>Stramenopiles</taxon>
        <taxon>Ochrophyta</taxon>
        <taxon>Pelagophyceae</taxon>
        <taxon>Pelagomonadales</taxon>
        <taxon>Pelagomonadaceae</taxon>
        <taxon>Chrysophaeum</taxon>
    </lineage>
</organism>
<dbReference type="AlphaFoldDB" id="A0AAD7U7L4"/>
<evidence type="ECO:0000313" key="7">
    <source>
        <dbReference type="Proteomes" id="UP001230188"/>
    </source>
</evidence>
<dbReference type="Proteomes" id="UP001230188">
    <property type="component" value="Unassembled WGS sequence"/>
</dbReference>
<accession>A0AAD7U7L4</accession>
<keyword evidence="2" id="KW-0067">ATP-binding</keyword>
<dbReference type="InterPro" id="IPR003959">
    <property type="entry name" value="ATPase_AAA_core"/>
</dbReference>
<sequence length="456" mass="50353">MESYSSAEDANRLFGAPPGYGQGFCLVDELIAAPRAVVVLDEIEKAHPTMFREKLHSALSEGVMRHKRDRSRVANLSEVIFVFTSNCFEDHVKRLAEEYVDASPAERYDAVRDRIAPLVNDAPRLPCSETRPNPFDDGSLRSRIPRTKQFPFLPLAEPELERLVEVELDRLATDARRHATTPFELSWSPEVAPKYAETLAAAGDARATVDRLNDDFDRAILAAPPRPGERGILHIPHPPSPWELDLTDLPLAIAWIDRDALPAPPAYDETRLLEETTQRQQQQQQVVVSRRSVPADRQRPAGRRETLDPQSSSAPAEDRGSRDWGRDGDDQKAAVRQRCDEPPPFLLLQGDGHAPELVLAPALRSDPRTPELAAEVSPRMLVVSSVVLLSVAMVFLVALRVIVTLAFVSAAPIAVAATCCAAIASVACVYIRCCFPFLDLDVPSSSPSLQQSYLQL</sequence>
<keyword evidence="4" id="KW-0812">Transmembrane</keyword>
<protein>
    <recommendedName>
        <fullName evidence="5">ATPase AAA-type core domain-containing protein</fullName>
    </recommendedName>
</protein>
<reference evidence="6" key="1">
    <citation type="submission" date="2023-01" db="EMBL/GenBank/DDBJ databases">
        <title>Metagenome sequencing of chrysophaentin producing Chrysophaeum taylorii.</title>
        <authorList>
            <person name="Davison J."/>
            <person name="Bewley C."/>
        </authorList>
    </citation>
    <scope>NUCLEOTIDE SEQUENCE</scope>
    <source>
        <strain evidence="6">NIES-1699</strain>
    </source>
</reference>
<keyword evidence="4" id="KW-1133">Transmembrane helix</keyword>
<feature type="transmembrane region" description="Helical" evidence="4">
    <location>
        <begin position="415"/>
        <end position="438"/>
    </location>
</feature>
<dbReference type="GO" id="GO:0005737">
    <property type="term" value="C:cytoplasm"/>
    <property type="evidence" value="ECO:0007669"/>
    <property type="project" value="TreeGrafter"/>
</dbReference>
<feature type="compositionally biased region" description="Basic and acidic residues" evidence="3">
    <location>
        <begin position="293"/>
        <end position="307"/>
    </location>
</feature>
<evidence type="ECO:0000313" key="6">
    <source>
        <dbReference type="EMBL" id="KAJ8598777.1"/>
    </source>
</evidence>
<evidence type="ECO:0000256" key="3">
    <source>
        <dbReference type="SAM" id="MobiDB-lite"/>
    </source>
</evidence>
<dbReference type="InterPro" id="IPR027417">
    <property type="entry name" value="P-loop_NTPase"/>
</dbReference>
<evidence type="ECO:0000256" key="2">
    <source>
        <dbReference type="ARBA" id="ARBA00022840"/>
    </source>
</evidence>